<dbReference type="GO" id="GO:0016787">
    <property type="term" value="F:hydrolase activity"/>
    <property type="evidence" value="ECO:0007669"/>
    <property type="project" value="UniProtKB-UniRule"/>
</dbReference>
<keyword evidence="2 11" id="KW-0547">Nucleotide-binding</keyword>
<evidence type="ECO:0000256" key="7">
    <source>
        <dbReference type="ARBA" id="ARBA00023235"/>
    </source>
</evidence>
<dbReference type="Pfam" id="PF00580">
    <property type="entry name" value="UvrD-helicase"/>
    <property type="match status" value="1"/>
</dbReference>
<evidence type="ECO:0000256" key="8">
    <source>
        <dbReference type="ARBA" id="ARBA00034617"/>
    </source>
</evidence>
<evidence type="ECO:0000313" key="16">
    <source>
        <dbReference type="Proteomes" id="UP000761534"/>
    </source>
</evidence>
<dbReference type="EC" id="5.6.2.4" evidence="9"/>
<evidence type="ECO:0000256" key="2">
    <source>
        <dbReference type="ARBA" id="ARBA00022741"/>
    </source>
</evidence>
<evidence type="ECO:0000313" key="15">
    <source>
        <dbReference type="EMBL" id="KAA8900773.1"/>
    </source>
</evidence>
<dbReference type="InterPro" id="IPR027417">
    <property type="entry name" value="P-loop_NTPase"/>
</dbReference>
<proteinExistence type="inferred from homology"/>
<evidence type="ECO:0000256" key="3">
    <source>
        <dbReference type="ARBA" id="ARBA00022801"/>
    </source>
</evidence>
<feature type="domain" description="UvrD-like helicase C-terminal" evidence="14">
    <location>
        <begin position="309"/>
        <end position="602"/>
    </location>
</feature>
<dbReference type="InterPro" id="IPR014017">
    <property type="entry name" value="DNA_helicase_UvrD-like_C"/>
</dbReference>
<dbReference type="GO" id="GO:0003677">
    <property type="term" value="F:DNA binding"/>
    <property type="evidence" value="ECO:0007669"/>
    <property type="project" value="UniProtKB-KW"/>
</dbReference>
<keyword evidence="4 11" id="KW-0347">Helicase</keyword>
<dbReference type="InterPro" id="IPR014016">
    <property type="entry name" value="UvrD-like_ATP-bd"/>
</dbReference>
<keyword evidence="6" id="KW-0238">DNA-binding</keyword>
<dbReference type="VEuPathDB" id="FungiDB:TRICI_006152"/>
<dbReference type="CDD" id="cd17932">
    <property type="entry name" value="DEXQc_UvrD"/>
    <property type="match status" value="1"/>
</dbReference>
<dbReference type="GO" id="GO:0005524">
    <property type="term" value="F:ATP binding"/>
    <property type="evidence" value="ECO:0007669"/>
    <property type="project" value="UniProtKB-UniRule"/>
</dbReference>
<dbReference type="PANTHER" id="PTHR11070:SF2">
    <property type="entry name" value="ATP-DEPENDENT DNA HELICASE SRS2"/>
    <property type="match status" value="1"/>
</dbReference>
<comment type="caution">
    <text evidence="15">The sequence shown here is derived from an EMBL/GenBank/DDBJ whole genome shotgun (WGS) entry which is preliminary data.</text>
</comment>
<dbReference type="GO" id="GO:0000725">
    <property type="term" value="P:recombinational repair"/>
    <property type="evidence" value="ECO:0007669"/>
    <property type="project" value="TreeGrafter"/>
</dbReference>
<keyword evidence="16" id="KW-1185">Reference proteome</keyword>
<evidence type="ECO:0000256" key="11">
    <source>
        <dbReference type="PROSITE-ProRule" id="PRU00560"/>
    </source>
</evidence>
<dbReference type="SUPFAM" id="SSF52540">
    <property type="entry name" value="P-loop containing nucleoside triphosphate hydrolases"/>
    <property type="match status" value="1"/>
</dbReference>
<dbReference type="GO" id="GO:0043138">
    <property type="term" value="F:3'-5' DNA helicase activity"/>
    <property type="evidence" value="ECO:0007669"/>
    <property type="project" value="UniProtKB-EC"/>
</dbReference>
<name>A0A642UMF9_9ASCO</name>
<dbReference type="PROSITE" id="PS51198">
    <property type="entry name" value="UVRD_HELICASE_ATP_BIND"/>
    <property type="match status" value="1"/>
</dbReference>
<comment type="similarity">
    <text evidence="1">Belongs to the helicase family. UvrD subfamily.</text>
</comment>
<dbReference type="Gene3D" id="1.10.486.10">
    <property type="entry name" value="PCRA, domain 4"/>
    <property type="match status" value="1"/>
</dbReference>
<evidence type="ECO:0000259" key="14">
    <source>
        <dbReference type="PROSITE" id="PS51217"/>
    </source>
</evidence>
<protein>
    <recommendedName>
        <fullName evidence="9">DNA 3'-5' helicase</fullName>
        <ecNumber evidence="9">5.6.2.4</ecNumber>
    </recommendedName>
</protein>
<dbReference type="InterPro" id="IPR013986">
    <property type="entry name" value="DExx_box_DNA_helicase_dom_sf"/>
</dbReference>
<dbReference type="OrthoDB" id="1470711at2759"/>
<evidence type="ECO:0000256" key="5">
    <source>
        <dbReference type="ARBA" id="ARBA00022840"/>
    </source>
</evidence>
<evidence type="ECO:0000256" key="12">
    <source>
        <dbReference type="SAM" id="MobiDB-lite"/>
    </source>
</evidence>
<reference evidence="15" key="1">
    <citation type="journal article" date="2019" name="G3 (Bethesda)">
        <title>Genome Assemblies of Two Rare Opportunistic Yeast Pathogens: Diutina rugosa (syn. Candida rugosa) and Trichomonascus ciferrii (syn. Candida ciferrii).</title>
        <authorList>
            <person name="Mixao V."/>
            <person name="Saus E."/>
            <person name="Hansen A.P."/>
            <person name="Lass-Florl C."/>
            <person name="Gabaldon T."/>
        </authorList>
    </citation>
    <scope>NUCLEOTIDE SEQUENCE</scope>
    <source>
        <strain evidence="15">CBS 4856</strain>
    </source>
</reference>
<feature type="domain" description="UvrD-like helicase ATP-binding" evidence="13">
    <location>
        <begin position="14"/>
        <end position="308"/>
    </location>
</feature>
<sequence length="754" mass="85801">MPTDNEKVQQMLDGLNAAQKKAVTMPVDSRVQILAGPGTGKTKTLTSRVAYLLHLGVNPENLVVMTFTNKAANEMKERVGRLTDSKPEMIKRLRIGTFHSVGIRYLFQYGKHIGIKDRISIVDESDREYIIKEIMQGADIIKEVWELGYSTPGKGAKYVKDGSVITPKYMMNYISSLKNKGITAAHFCETNPKSPFSLVYRKYQARIEHFSQVDFDDVLLKTLDLLKSYPQAVDHIEAVMVDEFQDSNGIQLEMTKLFAQANNNITVVGDPDQSIYSFRNAQPKNLQLFCDSFPDTKLVYLEENYRSCQTLLDHATALIKSSVDRYGGDRKLIGYKGRFSRPILARFGDEEKEKYAIGEQIAHLMRDSKGAFEYKDFAILSRTRMWMTRMESVLNRRGIPYIISNSFWERREIKTIVDYLRVIYSGNDRPAIMRTLNIPSRGFGEVFMQQKMAQFSENHNLFFQLREVANRPQGKLAQKTGIPESQARSLKHYIQLIEECRKILGKEQTLESLVEVIGHINNELLLHQFFGKNKDAEDRLENINELKMLIFEHDDDSDEVVDEMTEDLTPFGKFLATATLTGKVRDKDSNAVTLTTIHSSKGLEWPVVFIPNCVQSSLNNCKDDEEIEEVRRVFFVAGTRAKALLYMSHPDEIERYSGTEGQQPLDMLTSPMVAKCTTTVNSKFPKLSQAQFTEYAKFLGRMAPLTDKTPSFSSAFNLMQIEKNAKVSGKRKNAFQSPLIAKKAASDEHTPPSK</sequence>
<dbReference type="Proteomes" id="UP000761534">
    <property type="component" value="Unassembled WGS sequence"/>
</dbReference>
<evidence type="ECO:0000256" key="4">
    <source>
        <dbReference type="ARBA" id="ARBA00022806"/>
    </source>
</evidence>
<dbReference type="EMBL" id="SWFS01000495">
    <property type="protein sequence ID" value="KAA8900773.1"/>
    <property type="molecule type" value="Genomic_DNA"/>
</dbReference>
<keyword evidence="5 11" id="KW-0067">ATP-binding</keyword>
<evidence type="ECO:0000259" key="13">
    <source>
        <dbReference type="PROSITE" id="PS51198"/>
    </source>
</evidence>
<keyword evidence="3 11" id="KW-0378">Hydrolase</keyword>
<keyword evidence="7" id="KW-0413">Isomerase</keyword>
<evidence type="ECO:0000256" key="10">
    <source>
        <dbReference type="ARBA" id="ARBA00048988"/>
    </source>
</evidence>
<dbReference type="Gene3D" id="1.10.10.160">
    <property type="match status" value="1"/>
</dbReference>
<feature type="binding site" evidence="11">
    <location>
        <begin position="35"/>
        <end position="42"/>
    </location>
    <ligand>
        <name>ATP</name>
        <dbReference type="ChEBI" id="CHEBI:30616"/>
    </ligand>
</feature>
<feature type="region of interest" description="Disordered" evidence="12">
    <location>
        <begin position="727"/>
        <end position="754"/>
    </location>
</feature>
<gene>
    <name evidence="15" type="ORF">TRICI_006152</name>
</gene>
<evidence type="ECO:0000256" key="6">
    <source>
        <dbReference type="ARBA" id="ARBA00023125"/>
    </source>
</evidence>
<dbReference type="PANTHER" id="PTHR11070">
    <property type="entry name" value="UVRD / RECB / PCRA DNA HELICASE FAMILY MEMBER"/>
    <property type="match status" value="1"/>
</dbReference>
<dbReference type="GO" id="GO:0005634">
    <property type="term" value="C:nucleus"/>
    <property type="evidence" value="ECO:0007669"/>
    <property type="project" value="TreeGrafter"/>
</dbReference>
<dbReference type="AlphaFoldDB" id="A0A642UMF9"/>
<feature type="compositionally biased region" description="Basic and acidic residues" evidence="12">
    <location>
        <begin position="744"/>
        <end position="754"/>
    </location>
</feature>
<organism evidence="15 16">
    <name type="scientific">Trichomonascus ciferrii</name>
    <dbReference type="NCBI Taxonomy" id="44093"/>
    <lineage>
        <taxon>Eukaryota</taxon>
        <taxon>Fungi</taxon>
        <taxon>Dikarya</taxon>
        <taxon>Ascomycota</taxon>
        <taxon>Saccharomycotina</taxon>
        <taxon>Dipodascomycetes</taxon>
        <taxon>Dipodascales</taxon>
        <taxon>Trichomonascaceae</taxon>
        <taxon>Trichomonascus</taxon>
        <taxon>Trichomonascus ciferrii complex</taxon>
    </lineage>
</organism>
<evidence type="ECO:0000256" key="1">
    <source>
        <dbReference type="ARBA" id="ARBA00009922"/>
    </source>
</evidence>
<dbReference type="Gene3D" id="3.40.50.300">
    <property type="entry name" value="P-loop containing nucleotide triphosphate hydrolases"/>
    <property type="match status" value="2"/>
</dbReference>
<comment type="catalytic activity">
    <reaction evidence="10">
        <text>ATP + H2O = ADP + phosphate + H(+)</text>
        <dbReference type="Rhea" id="RHEA:13065"/>
        <dbReference type="ChEBI" id="CHEBI:15377"/>
        <dbReference type="ChEBI" id="CHEBI:15378"/>
        <dbReference type="ChEBI" id="CHEBI:30616"/>
        <dbReference type="ChEBI" id="CHEBI:43474"/>
        <dbReference type="ChEBI" id="CHEBI:456216"/>
        <dbReference type="EC" id="5.6.2.4"/>
    </reaction>
</comment>
<accession>A0A642UMF9</accession>
<dbReference type="PROSITE" id="PS51217">
    <property type="entry name" value="UVRD_HELICASE_CTER"/>
    <property type="match status" value="1"/>
</dbReference>
<evidence type="ECO:0000256" key="9">
    <source>
        <dbReference type="ARBA" id="ARBA00034808"/>
    </source>
</evidence>
<comment type="catalytic activity">
    <reaction evidence="8">
        <text>Couples ATP hydrolysis with the unwinding of duplex DNA by translocating in the 3'-5' direction.</text>
        <dbReference type="EC" id="5.6.2.4"/>
    </reaction>
</comment>
<dbReference type="InterPro" id="IPR000212">
    <property type="entry name" value="DNA_helicase_UvrD/REP"/>
</dbReference>
<dbReference type="Pfam" id="PF13361">
    <property type="entry name" value="UvrD_C"/>
    <property type="match status" value="1"/>
</dbReference>